<reference evidence="7" key="1">
    <citation type="submission" date="2016-09" db="EMBL/GenBank/DDBJ databases">
        <authorList>
            <person name="Varghese N."/>
            <person name="Submissions S."/>
        </authorList>
    </citation>
    <scope>NUCLEOTIDE SEQUENCE [LARGE SCALE GENOMIC DNA]</scope>
    <source>
        <strain evidence="7">ANC 4667</strain>
    </source>
</reference>
<evidence type="ECO:0000313" key="7">
    <source>
        <dbReference type="Proteomes" id="UP000243468"/>
    </source>
</evidence>
<keyword evidence="3" id="KW-0378">Hydrolase</keyword>
<evidence type="ECO:0000256" key="2">
    <source>
        <dbReference type="ARBA" id="ARBA00022723"/>
    </source>
</evidence>
<name>A0A1G6Q405_9GAMM</name>
<organism evidence="6 7">
    <name type="scientific">Acinetobacter kookii</name>
    <dbReference type="NCBI Taxonomy" id="1226327"/>
    <lineage>
        <taxon>Bacteria</taxon>
        <taxon>Pseudomonadati</taxon>
        <taxon>Pseudomonadota</taxon>
        <taxon>Gammaproteobacteria</taxon>
        <taxon>Moraxellales</taxon>
        <taxon>Moraxellaceae</taxon>
        <taxon>Acinetobacter</taxon>
    </lineage>
</organism>
<dbReference type="SUPFAM" id="SSF56281">
    <property type="entry name" value="Metallo-hydrolase/oxidoreductase"/>
    <property type="match status" value="1"/>
</dbReference>
<keyword evidence="7" id="KW-1185">Reference proteome</keyword>
<dbReference type="STRING" id="1226327.SAMN05421732_11710"/>
<evidence type="ECO:0000259" key="5">
    <source>
        <dbReference type="SMART" id="SM00849"/>
    </source>
</evidence>
<dbReference type="Proteomes" id="UP000243468">
    <property type="component" value="Unassembled WGS sequence"/>
</dbReference>
<gene>
    <name evidence="6" type="ORF">SAMN05421732_11710</name>
</gene>
<keyword evidence="4" id="KW-0862">Zinc</keyword>
<dbReference type="GO" id="GO:0016787">
    <property type="term" value="F:hydrolase activity"/>
    <property type="evidence" value="ECO:0007669"/>
    <property type="project" value="UniProtKB-KW"/>
</dbReference>
<dbReference type="InterPro" id="IPR001279">
    <property type="entry name" value="Metallo-B-lactamas"/>
</dbReference>
<dbReference type="PANTHER" id="PTHR42978">
    <property type="entry name" value="QUORUM-QUENCHING LACTONASE YTNP-RELATED-RELATED"/>
    <property type="match status" value="1"/>
</dbReference>
<keyword evidence="2" id="KW-0479">Metal-binding</keyword>
<dbReference type="Pfam" id="PF00753">
    <property type="entry name" value="Lactamase_B"/>
    <property type="match status" value="1"/>
</dbReference>
<dbReference type="PANTHER" id="PTHR42978:SF3">
    <property type="entry name" value="BLR3078 PROTEIN"/>
    <property type="match status" value="1"/>
</dbReference>
<dbReference type="InterPro" id="IPR051013">
    <property type="entry name" value="MBL_superfamily_lactonases"/>
</dbReference>
<protein>
    <submittedName>
        <fullName evidence="6">Glyoxylase, beta-lactamase superfamily II</fullName>
    </submittedName>
</protein>
<evidence type="ECO:0000256" key="1">
    <source>
        <dbReference type="ARBA" id="ARBA00007749"/>
    </source>
</evidence>
<dbReference type="GO" id="GO:0046872">
    <property type="term" value="F:metal ion binding"/>
    <property type="evidence" value="ECO:0007669"/>
    <property type="project" value="UniProtKB-KW"/>
</dbReference>
<evidence type="ECO:0000256" key="4">
    <source>
        <dbReference type="ARBA" id="ARBA00022833"/>
    </source>
</evidence>
<accession>A0A1G6Q405</accession>
<dbReference type="SMART" id="SM00849">
    <property type="entry name" value="Lactamase_B"/>
    <property type="match status" value="1"/>
</dbReference>
<evidence type="ECO:0000313" key="6">
    <source>
        <dbReference type="EMBL" id="SDC87028.1"/>
    </source>
</evidence>
<feature type="domain" description="Metallo-beta-lactamase" evidence="5">
    <location>
        <begin position="19"/>
        <end position="249"/>
    </location>
</feature>
<comment type="similarity">
    <text evidence="1">Belongs to the metallo-beta-lactamase superfamily.</text>
</comment>
<proteinExistence type="inferred from homology"/>
<evidence type="ECO:0000256" key="3">
    <source>
        <dbReference type="ARBA" id="ARBA00022801"/>
    </source>
</evidence>
<dbReference type="Gene3D" id="3.60.15.10">
    <property type="entry name" value="Ribonuclease Z/Hydroxyacylglutathione hydrolase-like"/>
    <property type="match status" value="1"/>
</dbReference>
<dbReference type="EMBL" id="FMYO01000017">
    <property type="protein sequence ID" value="SDC87028.1"/>
    <property type="molecule type" value="Genomic_DNA"/>
</dbReference>
<sequence length="259" mass="29722">MCPVCGPLFGQKGLRAKVVCHCLLLETDQGLVLVDTGLGVQDYLHTKARLGNLVSRLGRIENNLELTALAQIQNLGFSPKDVKHILISHLDFDHAGGISDFPHATVHILSSEYNATQNFFSLKNKARYKTQQFKQHRYWNFIEPDQGEAWFNLHQVQGFHIFQDEILMIPLLGHSQGHCGVAIKQNDGWLFFCGDAYYSHLQLNPTNRLRTLDKLERFFAEDNQRRIDNLHKIQQLAQHEKNIEIICAHDPIELARYLT</sequence>
<dbReference type="CDD" id="cd07742">
    <property type="entry name" value="metallo-hydrolase-like_MBL-fold"/>
    <property type="match status" value="1"/>
</dbReference>
<dbReference type="AlphaFoldDB" id="A0A1G6Q405"/>
<dbReference type="InterPro" id="IPR036866">
    <property type="entry name" value="RibonucZ/Hydroxyglut_hydro"/>
</dbReference>